<gene>
    <name evidence="2" type="ORF">EYF80_050504</name>
</gene>
<feature type="region of interest" description="Disordered" evidence="1">
    <location>
        <begin position="115"/>
        <end position="134"/>
    </location>
</feature>
<evidence type="ECO:0000256" key="1">
    <source>
        <dbReference type="SAM" id="MobiDB-lite"/>
    </source>
</evidence>
<dbReference type="AlphaFoldDB" id="A0A4Z2FF20"/>
<organism evidence="2 3">
    <name type="scientific">Liparis tanakae</name>
    <name type="common">Tanaka's snailfish</name>
    <dbReference type="NCBI Taxonomy" id="230148"/>
    <lineage>
        <taxon>Eukaryota</taxon>
        <taxon>Metazoa</taxon>
        <taxon>Chordata</taxon>
        <taxon>Craniata</taxon>
        <taxon>Vertebrata</taxon>
        <taxon>Euteleostomi</taxon>
        <taxon>Actinopterygii</taxon>
        <taxon>Neopterygii</taxon>
        <taxon>Teleostei</taxon>
        <taxon>Neoteleostei</taxon>
        <taxon>Acanthomorphata</taxon>
        <taxon>Eupercaria</taxon>
        <taxon>Perciformes</taxon>
        <taxon>Cottioidei</taxon>
        <taxon>Cottales</taxon>
        <taxon>Liparidae</taxon>
        <taxon>Liparis</taxon>
    </lineage>
</organism>
<protein>
    <submittedName>
        <fullName evidence="2">Uncharacterized protein</fullName>
    </submittedName>
</protein>
<dbReference type="EMBL" id="SRLO01001289">
    <property type="protein sequence ID" value="TNN39334.1"/>
    <property type="molecule type" value="Genomic_DNA"/>
</dbReference>
<name>A0A4Z2FF20_9TELE</name>
<proteinExistence type="predicted"/>
<keyword evidence="3" id="KW-1185">Reference proteome</keyword>
<reference evidence="2 3" key="1">
    <citation type="submission" date="2019-03" db="EMBL/GenBank/DDBJ databases">
        <title>First draft genome of Liparis tanakae, snailfish: a comprehensive survey of snailfish specific genes.</title>
        <authorList>
            <person name="Kim W."/>
            <person name="Song I."/>
            <person name="Jeong J.-H."/>
            <person name="Kim D."/>
            <person name="Kim S."/>
            <person name="Ryu S."/>
            <person name="Song J.Y."/>
            <person name="Lee S.K."/>
        </authorList>
    </citation>
    <scope>NUCLEOTIDE SEQUENCE [LARGE SCALE GENOMIC DNA]</scope>
    <source>
        <tissue evidence="2">Muscle</tissue>
    </source>
</reference>
<accession>A0A4Z2FF20</accession>
<evidence type="ECO:0000313" key="3">
    <source>
        <dbReference type="Proteomes" id="UP000314294"/>
    </source>
</evidence>
<evidence type="ECO:0000313" key="2">
    <source>
        <dbReference type="EMBL" id="TNN39334.1"/>
    </source>
</evidence>
<sequence>MGMRAARSCSRVKSERGVRTNSLVWPYATSPWKPCWVTMASTASRSEPIRWLGQVYSHDTGVMLPVGEARSAHPHVLHQAQVGHLVLAAGVVEQHRGLHLVGLYAAHVVRLLEDETEEPRSEGTGAEVLTASRL</sequence>
<dbReference type="Proteomes" id="UP000314294">
    <property type="component" value="Unassembled WGS sequence"/>
</dbReference>
<comment type="caution">
    <text evidence="2">The sequence shown here is derived from an EMBL/GenBank/DDBJ whole genome shotgun (WGS) entry which is preliminary data.</text>
</comment>